<evidence type="ECO:0000313" key="3">
    <source>
        <dbReference type="Proteomes" id="UP001269081"/>
    </source>
</evidence>
<organism evidence="2 3">
    <name type="scientific">Flavobacterium piscis</name>
    <dbReference type="NCBI Taxonomy" id="1114874"/>
    <lineage>
        <taxon>Bacteria</taxon>
        <taxon>Pseudomonadati</taxon>
        <taxon>Bacteroidota</taxon>
        <taxon>Flavobacteriia</taxon>
        <taxon>Flavobacteriales</taxon>
        <taxon>Flavobacteriaceae</taxon>
        <taxon>Flavobacterium</taxon>
    </lineage>
</organism>
<feature type="chain" id="PRO_5047218809" evidence="1">
    <location>
        <begin position="20"/>
        <end position="329"/>
    </location>
</feature>
<keyword evidence="3" id="KW-1185">Reference proteome</keyword>
<sequence>MKRNIIILFLGVLPYIAFGQTTFSKDIHTYIKNERDYNKKSNQVVKDVLKNNNERFGVDYPFYTFKTIPTFKIDKKYLTNDVDSLMLNLKIDKNILLDEILIINKPSRNFSNLVGFTFCDSDILDFYLFDDDPEKFKKMEKVVEQFIFPNTYDLVFKIENYPQFWFFLKDNQVSLYSFIDEMLYADKKEIEVYLKNNPPILNVKHSHKPKPCHNEIKIINQSNKIITTVETYFNKPEVDFEILPEIRISDSKNTLTKNNTTRVYAYESCFENFIKPLDKGFITIYILDAQILKTKGWDYIKDNKLFLKRYDLKLKELNNMNWTIIFDGK</sequence>
<protein>
    <submittedName>
        <fullName evidence="2">Uncharacterized protein</fullName>
    </submittedName>
</protein>
<evidence type="ECO:0000256" key="1">
    <source>
        <dbReference type="SAM" id="SignalP"/>
    </source>
</evidence>
<comment type="caution">
    <text evidence="2">The sequence shown here is derived from an EMBL/GenBank/DDBJ whole genome shotgun (WGS) entry which is preliminary data.</text>
</comment>
<feature type="signal peptide" evidence="1">
    <location>
        <begin position="1"/>
        <end position="19"/>
    </location>
</feature>
<dbReference type="Proteomes" id="UP001269081">
    <property type="component" value="Unassembled WGS sequence"/>
</dbReference>
<dbReference type="EMBL" id="JAVDWQ010000004">
    <property type="protein sequence ID" value="MDR7209616.1"/>
    <property type="molecule type" value="Genomic_DNA"/>
</dbReference>
<dbReference type="RefSeq" id="WP_310280025.1">
    <property type="nucleotide sequence ID" value="NZ_JAVDWQ010000004.1"/>
</dbReference>
<gene>
    <name evidence="2" type="ORF">J2W48_001554</name>
</gene>
<name>A0ABU1Y5W0_9FLAO</name>
<accession>A0ABU1Y5W0</accession>
<reference evidence="2 3" key="1">
    <citation type="submission" date="2023-07" db="EMBL/GenBank/DDBJ databases">
        <title>Sorghum-associated microbial communities from plants grown in Nebraska, USA.</title>
        <authorList>
            <person name="Schachtman D."/>
        </authorList>
    </citation>
    <scope>NUCLEOTIDE SEQUENCE [LARGE SCALE GENOMIC DNA]</scope>
    <source>
        <strain evidence="2 3">4129</strain>
    </source>
</reference>
<keyword evidence="1" id="KW-0732">Signal</keyword>
<evidence type="ECO:0000313" key="2">
    <source>
        <dbReference type="EMBL" id="MDR7209616.1"/>
    </source>
</evidence>
<proteinExistence type="predicted"/>